<evidence type="ECO:0000256" key="1">
    <source>
        <dbReference type="ARBA" id="ARBA00006226"/>
    </source>
</evidence>
<dbReference type="EMBL" id="VJXY01000022">
    <property type="protein sequence ID" value="MBD6617972.1"/>
    <property type="molecule type" value="Genomic_DNA"/>
</dbReference>
<proteinExistence type="inferred from homology"/>
<dbReference type="Pfam" id="PF05016">
    <property type="entry name" value="ParE_toxin"/>
    <property type="match status" value="1"/>
</dbReference>
<name>A0AA40VSG5_9NOST</name>
<organism evidence="3 4">
    <name type="scientific">Komarekiella delphini-convector SJRDD-AB1</name>
    <dbReference type="NCBI Taxonomy" id="2593771"/>
    <lineage>
        <taxon>Bacteria</taxon>
        <taxon>Bacillati</taxon>
        <taxon>Cyanobacteriota</taxon>
        <taxon>Cyanophyceae</taxon>
        <taxon>Nostocales</taxon>
        <taxon>Nostocaceae</taxon>
        <taxon>Komarekiella</taxon>
        <taxon>Komarekiella delphini-convector</taxon>
    </lineage>
</organism>
<protein>
    <submittedName>
        <fullName evidence="3">Type II toxin-antitoxin system RelE/ParE family toxin</fullName>
    </submittedName>
</protein>
<dbReference type="InterPro" id="IPR051803">
    <property type="entry name" value="TA_system_RelE-like_toxin"/>
</dbReference>
<dbReference type="InterPro" id="IPR035093">
    <property type="entry name" value="RelE/ParE_toxin_dom_sf"/>
</dbReference>
<dbReference type="PANTHER" id="PTHR33755:SF7">
    <property type="entry name" value="TOXIN MODULE OF TOXIN-ANTITOXIN SYSTEM RELE_STBE FAMILY"/>
    <property type="match status" value="1"/>
</dbReference>
<evidence type="ECO:0000313" key="4">
    <source>
        <dbReference type="Proteomes" id="UP001165986"/>
    </source>
</evidence>
<sequence>MAFQVRTTKTVDAQIEAAYLWLREYNPTYADQWFRGLMDTIASLQEKPRRCALALEHEVFSEEVRQLFYGKSKNIYRILFTIREDTVYVLYVRHSSQALLTADEVDEEE</sequence>
<dbReference type="PANTHER" id="PTHR33755">
    <property type="entry name" value="TOXIN PARE1-RELATED"/>
    <property type="match status" value="1"/>
</dbReference>
<dbReference type="InterPro" id="IPR007712">
    <property type="entry name" value="RelE/ParE_toxin"/>
</dbReference>
<dbReference type="Gene3D" id="3.30.2310.20">
    <property type="entry name" value="RelE-like"/>
    <property type="match status" value="1"/>
</dbReference>
<comment type="similarity">
    <text evidence="1">Belongs to the RelE toxin family.</text>
</comment>
<evidence type="ECO:0000313" key="3">
    <source>
        <dbReference type="EMBL" id="MBD6617972.1"/>
    </source>
</evidence>
<dbReference type="AlphaFoldDB" id="A0AA40VSG5"/>
<gene>
    <name evidence="3" type="ORF">FNW02_19615</name>
</gene>
<comment type="caution">
    <text evidence="3">The sequence shown here is derived from an EMBL/GenBank/DDBJ whole genome shotgun (WGS) entry which is preliminary data.</text>
</comment>
<dbReference type="RefSeq" id="WP_191759197.1">
    <property type="nucleotide sequence ID" value="NZ_VJXY01000022.1"/>
</dbReference>
<reference evidence="3" key="1">
    <citation type="submission" date="2019-07" db="EMBL/GenBank/DDBJ databases">
        <title>Toxilogical consequences of a new and cryptic species of cyanobacteria (Komarekiella delphini-convector) recovered from the epidermis of a bottlenose dolphin and 1500 ft. in the air.</title>
        <authorList>
            <person name="Brown A.O."/>
            <person name="Dvorak P."/>
            <person name="Villanueva C.D."/>
            <person name="Foss A.J."/>
            <person name="Garvey A.D."/>
            <person name="Gibson Q.A."/>
            <person name="Johansen J.R."/>
            <person name="Casamatta D.A."/>
        </authorList>
    </citation>
    <scope>NUCLEOTIDE SEQUENCE</scope>
    <source>
        <strain evidence="3">SJRDD-AB1</strain>
    </source>
</reference>
<keyword evidence="4" id="KW-1185">Reference proteome</keyword>
<keyword evidence="2" id="KW-1277">Toxin-antitoxin system</keyword>
<evidence type="ECO:0000256" key="2">
    <source>
        <dbReference type="ARBA" id="ARBA00022649"/>
    </source>
</evidence>
<dbReference type="Proteomes" id="UP001165986">
    <property type="component" value="Unassembled WGS sequence"/>
</dbReference>
<accession>A0AA40VSG5</accession>